<reference evidence="7" key="1">
    <citation type="journal article" date="2020" name="mSystems">
        <title>Genome- and Community-Level Interaction Insights into Carbon Utilization and Element Cycling Functions of Hydrothermarchaeota in Hydrothermal Sediment.</title>
        <authorList>
            <person name="Zhou Z."/>
            <person name="Liu Y."/>
            <person name="Xu W."/>
            <person name="Pan J."/>
            <person name="Luo Z.H."/>
            <person name="Li M."/>
        </authorList>
    </citation>
    <scope>NUCLEOTIDE SEQUENCE [LARGE SCALE GENOMIC DNA]</scope>
    <source>
        <strain evidence="7">SpSt-417</strain>
    </source>
</reference>
<keyword evidence="5" id="KW-0378">Hydrolase</keyword>
<evidence type="ECO:0000256" key="3">
    <source>
        <dbReference type="ARBA" id="ARBA00022722"/>
    </source>
</evidence>
<dbReference type="GO" id="GO:0000166">
    <property type="term" value="F:nucleotide binding"/>
    <property type="evidence" value="ECO:0007669"/>
    <property type="project" value="UniProtKB-KW"/>
</dbReference>
<dbReference type="AlphaFoldDB" id="A0A7C4XHK7"/>
<organism evidence="7">
    <name type="scientific">candidate division WWE3 bacterium</name>
    <dbReference type="NCBI Taxonomy" id="2053526"/>
    <lineage>
        <taxon>Bacteria</taxon>
        <taxon>Katanobacteria</taxon>
    </lineage>
</organism>
<evidence type="ECO:0000256" key="5">
    <source>
        <dbReference type="ARBA" id="ARBA00022801"/>
    </source>
</evidence>
<keyword evidence="3" id="KW-0540">Nuclease</keyword>
<keyword evidence="2" id="KW-1277">Toxin-antitoxin system</keyword>
<dbReference type="Pfam" id="PF01934">
    <property type="entry name" value="HepT-like"/>
    <property type="match status" value="1"/>
</dbReference>
<protein>
    <submittedName>
        <fullName evidence="7">DUF86 domain-containing protein</fullName>
    </submittedName>
</protein>
<dbReference type="GO" id="GO:0004540">
    <property type="term" value="F:RNA nuclease activity"/>
    <property type="evidence" value="ECO:0007669"/>
    <property type="project" value="InterPro"/>
</dbReference>
<dbReference type="EMBL" id="DSRT01000130">
    <property type="protein sequence ID" value="HGW29755.1"/>
    <property type="molecule type" value="Genomic_DNA"/>
</dbReference>
<dbReference type="PANTHER" id="PTHR34139">
    <property type="entry name" value="UPF0331 PROTEIN MJ0127"/>
    <property type="match status" value="1"/>
</dbReference>
<keyword evidence="4" id="KW-0547">Nucleotide-binding</keyword>
<gene>
    <name evidence="7" type="ORF">ENR63_02430</name>
</gene>
<comment type="similarity">
    <text evidence="6">Belongs to the HepT RNase toxin family.</text>
</comment>
<keyword evidence="1" id="KW-0597">Phosphoprotein</keyword>
<evidence type="ECO:0000256" key="1">
    <source>
        <dbReference type="ARBA" id="ARBA00022553"/>
    </source>
</evidence>
<evidence type="ECO:0000256" key="6">
    <source>
        <dbReference type="ARBA" id="ARBA00024207"/>
    </source>
</evidence>
<sequence>MAPDKDRVYLQHIIDEINRIGLFLNNVSKEELLSDDITESHYAIVRSLEIIGEAASKLSADFKSAHTDIPWQIITGMRNKIIHEYMSIDYQVVWETIHNDLPLLKSAVEAILTKG</sequence>
<evidence type="ECO:0000256" key="4">
    <source>
        <dbReference type="ARBA" id="ARBA00022741"/>
    </source>
</evidence>
<evidence type="ECO:0000256" key="2">
    <source>
        <dbReference type="ARBA" id="ARBA00022649"/>
    </source>
</evidence>
<accession>A0A7C4XHK7</accession>
<evidence type="ECO:0000313" key="7">
    <source>
        <dbReference type="EMBL" id="HGW29755.1"/>
    </source>
</evidence>
<dbReference type="Gene3D" id="1.20.120.580">
    <property type="entry name" value="bsu32300-like"/>
    <property type="match status" value="1"/>
</dbReference>
<proteinExistence type="inferred from homology"/>
<dbReference type="GO" id="GO:0110001">
    <property type="term" value="C:toxin-antitoxin complex"/>
    <property type="evidence" value="ECO:0007669"/>
    <property type="project" value="InterPro"/>
</dbReference>
<name>A0A7C4XHK7_UNCKA</name>
<comment type="caution">
    <text evidence="7">The sequence shown here is derived from an EMBL/GenBank/DDBJ whole genome shotgun (WGS) entry which is preliminary data.</text>
</comment>
<dbReference type="GO" id="GO:0016787">
    <property type="term" value="F:hydrolase activity"/>
    <property type="evidence" value="ECO:0007669"/>
    <property type="project" value="UniProtKB-KW"/>
</dbReference>
<dbReference type="InterPro" id="IPR037038">
    <property type="entry name" value="HepT-like_sf"/>
</dbReference>
<dbReference type="InterPro" id="IPR008201">
    <property type="entry name" value="HepT-like"/>
</dbReference>
<dbReference type="PANTHER" id="PTHR34139:SF1">
    <property type="entry name" value="RNASE MJ1380-RELATED"/>
    <property type="match status" value="1"/>
</dbReference>
<dbReference type="InterPro" id="IPR051813">
    <property type="entry name" value="HepT_RNase_toxin"/>
</dbReference>